<evidence type="ECO:0000256" key="1">
    <source>
        <dbReference type="ARBA" id="ARBA00001946"/>
    </source>
</evidence>
<dbReference type="InterPro" id="IPR023214">
    <property type="entry name" value="HAD_sf"/>
</dbReference>
<sequence length="185" mass="19835">MPIREGAVVRAKKIKCVILDVDGVLTDGGIYAAPDGSELFKPFFARDGLAVSLARKVGLTTAIITGRASSIVANRAKELHIDLVYQGCLDKRASYADIRKKTGLTDEEIAYVGDDIVDLPIMRQVGLPCAVGDAVPEVKEIAQIIAAQPGGRGAVREIYEIILKTQGLWDRVLTAFQNDAGDAVQ</sequence>
<dbReference type="PIRSF" id="PIRSF006118">
    <property type="entry name" value="KDO8-P_Ptase"/>
    <property type="match status" value="1"/>
</dbReference>
<evidence type="ECO:0000256" key="5">
    <source>
        <dbReference type="ARBA" id="ARBA00022801"/>
    </source>
</evidence>
<accession>C4V4I6</accession>
<dbReference type="InterPro" id="IPR010023">
    <property type="entry name" value="KdsC_fam"/>
</dbReference>
<dbReference type="RefSeq" id="WP_006690164.1">
    <property type="nucleotide sequence ID" value="NZ_GG694006.1"/>
</dbReference>
<dbReference type="SFLD" id="SFLDG01138">
    <property type="entry name" value="C1.6.2:_Deoxy-d-mannose-octulo"/>
    <property type="match status" value="1"/>
</dbReference>
<dbReference type="AlphaFoldDB" id="C4V4I6"/>
<evidence type="ECO:0000313" key="9">
    <source>
        <dbReference type="Proteomes" id="UP000005309"/>
    </source>
</evidence>
<dbReference type="Proteomes" id="UP000005309">
    <property type="component" value="Unassembled WGS sequence"/>
</dbReference>
<dbReference type="InterPro" id="IPR050793">
    <property type="entry name" value="CMP-NeuNAc_synthase"/>
</dbReference>
<dbReference type="SUPFAM" id="SSF56784">
    <property type="entry name" value="HAD-like"/>
    <property type="match status" value="1"/>
</dbReference>
<organism evidence="8 9">
    <name type="scientific">Selenomonas flueggei ATCC 43531</name>
    <dbReference type="NCBI Taxonomy" id="638302"/>
    <lineage>
        <taxon>Bacteria</taxon>
        <taxon>Bacillati</taxon>
        <taxon>Bacillota</taxon>
        <taxon>Negativicutes</taxon>
        <taxon>Selenomonadales</taxon>
        <taxon>Selenomonadaceae</taxon>
        <taxon>Selenomonas</taxon>
    </lineage>
</organism>
<dbReference type="HOGENOM" id="CLU_106694_0_1_9"/>
<evidence type="ECO:0000256" key="6">
    <source>
        <dbReference type="ARBA" id="ARBA00022842"/>
    </source>
</evidence>
<evidence type="ECO:0000256" key="3">
    <source>
        <dbReference type="ARBA" id="ARBA00011881"/>
    </source>
</evidence>
<dbReference type="OrthoDB" id="9805604at2"/>
<evidence type="ECO:0000313" key="8">
    <source>
        <dbReference type="EMBL" id="EEQ48450.1"/>
    </source>
</evidence>
<dbReference type="GO" id="GO:0046872">
    <property type="term" value="F:metal ion binding"/>
    <property type="evidence" value="ECO:0007669"/>
    <property type="project" value="UniProtKB-KW"/>
</dbReference>
<dbReference type="SFLD" id="SFLDG01136">
    <property type="entry name" value="C1.6:_Phosphoserine_Phosphatas"/>
    <property type="match status" value="1"/>
</dbReference>
<dbReference type="PANTHER" id="PTHR21485:SF3">
    <property type="entry name" value="N-ACYLNEURAMINATE CYTIDYLYLTRANSFERASE"/>
    <property type="match status" value="1"/>
</dbReference>
<comment type="caution">
    <text evidence="8">The sequence shown here is derived from an EMBL/GenBank/DDBJ whole genome shotgun (WGS) entry which is preliminary data.</text>
</comment>
<evidence type="ECO:0000256" key="4">
    <source>
        <dbReference type="ARBA" id="ARBA00022723"/>
    </source>
</evidence>
<gene>
    <name evidence="8" type="primary">kdsC</name>
    <name evidence="8" type="ORF">HMPREF0908_1430</name>
</gene>
<dbReference type="Pfam" id="PF08282">
    <property type="entry name" value="Hydrolase_3"/>
    <property type="match status" value="1"/>
</dbReference>
<proteinExistence type="inferred from homology"/>
<reference evidence="8 9" key="1">
    <citation type="submission" date="2009-04" db="EMBL/GenBank/DDBJ databases">
        <authorList>
            <person name="Qin X."/>
            <person name="Bachman B."/>
            <person name="Battles P."/>
            <person name="Bell A."/>
            <person name="Bess C."/>
            <person name="Bickham C."/>
            <person name="Chaboub L."/>
            <person name="Chen D."/>
            <person name="Coyle M."/>
            <person name="Deiros D.R."/>
            <person name="Dinh H."/>
            <person name="Forbes L."/>
            <person name="Fowler G."/>
            <person name="Francisco L."/>
            <person name="Fu Q."/>
            <person name="Gubbala S."/>
            <person name="Hale W."/>
            <person name="Han Y."/>
            <person name="Hemphill L."/>
            <person name="Highlander S.K."/>
            <person name="Hirani K."/>
            <person name="Hogues M."/>
            <person name="Jackson L."/>
            <person name="Jakkamsetti A."/>
            <person name="Javaid M."/>
            <person name="Jiang H."/>
            <person name="Korchina V."/>
            <person name="Kovar C."/>
            <person name="Lara F."/>
            <person name="Lee S."/>
            <person name="Mata R."/>
            <person name="Mathew T."/>
            <person name="Moen C."/>
            <person name="Morales K."/>
            <person name="Munidasa M."/>
            <person name="Nazareth L."/>
            <person name="Ngo R."/>
            <person name="Nguyen L."/>
            <person name="Okwuonu G."/>
            <person name="Ongeri F."/>
            <person name="Patil S."/>
            <person name="Petrosino J."/>
            <person name="Pham C."/>
            <person name="Pham P."/>
            <person name="Pu L.-L."/>
            <person name="Puazo M."/>
            <person name="Raj R."/>
            <person name="Reid J."/>
            <person name="Rouhana J."/>
            <person name="Saada N."/>
            <person name="Shang Y."/>
            <person name="Simmons D."/>
            <person name="Thornton R."/>
            <person name="Warren J."/>
            <person name="Weissenberger G."/>
            <person name="Zhang J."/>
            <person name="Zhang L."/>
            <person name="Zhou C."/>
            <person name="Zhu D."/>
            <person name="Muzny D."/>
            <person name="Worley K."/>
            <person name="Gibbs R."/>
        </authorList>
    </citation>
    <scope>NUCLEOTIDE SEQUENCE [LARGE SCALE GENOMIC DNA]</scope>
    <source>
        <strain evidence="8 9">ATCC 43531</strain>
    </source>
</reference>
<evidence type="ECO:0000256" key="7">
    <source>
        <dbReference type="PIRSR" id="PIRSR006118-2"/>
    </source>
</evidence>
<name>C4V4I6_9FIRM</name>
<comment type="similarity">
    <text evidence="2">Belongs to the KdsC family.</text>
</comment>
<dbReference type="PANTHER" id="PTHR21485">
    <property type="entry name" value="HAD SUPERFAMILY MEMBERS CMAS AND KDSC"/>
    <property type="match status" value="1"/>
</dbReference>
<dbReference type="NCBIfam" id="TIGR01670">
    <property type="entry name" value="KdsC-phosphatas"/>
    <property type="match status" value="1"/>
</dbReference>
<dbReference type="EC" id="3.1.3.-" evidence="8"/>
<dbReference type="eggNOG" id="COG1778">
    <property type="taxonomic scope" value="Bacteria"/>
</dbReference>
<keyword evidence="9" id="KW-1185">Reference proteome</keyword>
<dbReference type="CDD" id="cd01630">
    <property type="entry name" value="HAD_KDO-like"/>
    <property type="match status" value="1"/>
</dbReference>
<dbReference type="GO" id="GO:0016788">
    <property type="term" value="F:hydrolase activity, acting on ester bonds"/>
    <property type="evidence" value="ECO:0007669"/>
    <property type="project" value="InterPro"/>
</dbReference>
<comment type="cofactor">
    <cofactor evidence="1 7">
        <name>Mg(2+)</name>
        <dbReference type="ChEBI" id="CHEBI:18420"/>
    </cofactor>
</comment>
<dbReference type="InterPro" id="IPR036412">
    <property type="entry name" value="HAD-like_sf"/>
</dbReference>
<dbReference type="GO" id="GO:0008781">
    <property type="term" value="F:N-acylneuraminate cytidylyltransferase activity"/>
    <property type="evidence" value="ECO:0007669"/>
    <property type="project" value="TreeGrafter"/>
</dbReference>
<dbReference type="Gene3D" id="3.40.50.1000">
    <property type="entry name" value="HAD superfamily/HAD-like"/>
    <property type="match status" value="1"/>
</dbReference>
<dbReference type="STRING" id="638302.HMPREF0908_1430"/>
<keyword evidence="5 8" id="KW-0378">Hydrolase</keyword>
<protein>
    <submittedName>
        <fullName evidence="8">3-deoxy-D-manno-octulosonate 8-phosphate phosphatase, YrbI family</fullName>
        <ecNumber evidence="8">3.1.3.-</ecNumber>
    </submittedName>
</protein>
<feature type="binding site" evidence="7">
    <location>
        <position position="114"/>
    </location>
    <ligand>
        <name>Mg(2+)</name>
        <dbReference type="ChEBI" id="CHEBI:18420"/>
    </ligand>
</feature>
<keyword evidence="4 7" id="KW-0479">Metal-binding</keyword>
<dbReference type="FunFam" id="3.40.50.1000:FF:000029">
    <property type="entry name" value="3-deoxy-D-manno-octulosonate 8-phosphate phosphatase KdsC"/>
    <property type="match status" value="1"/>
</dbReference>
<dbReference type="SFLD" id="SFLDS00003">
    <property type="entry name" value="Haloacid_Dehalogenase"/>
    <property type="match status" value="1"/>
</dbReference>
<evidence type="ECO:0000256" key="2">
    <source>
        <dbReference type="ARBA" id="ARBA00005893"/>
    </source>
</evidence>
<feature type="binding site" evidence="7">
    <location>
        <position position="20"/>
    </location>
    <ligand>
        <name>Mg(2+)</name>
        <dbReference type="ChEBI" id="CHEBI:18420"/>
    </ligand>
</feature>
<keyword evidence="6 7" id="KW-0460">Magnesium</keyword>
<comment type="subunit">
    <text evidence="3">Homotetramer.</text>
</comment>
<feature type="binding site" evidence="7">
    <location>
        <position position="22"/>
    </location>
    <ligand>
        <name>substrate</name>
    </ligand>
</feature>
<dbReference type="EMBL" id="ACLA01000020">
    <property type="protein sequence ID" value="EEQ48450.1"/>
    <property type="molecule type" value="Genomic_DNA"/>
</dbReference>